<dbReference type="EMBL" id="CAUJNA010000124">
    <property type="protein sequence ID" value="CAJ1372247.1"/>
    <property type="molecule type" value="Genomic_DNA"/>
</dbReference>
<dbReference type="Proteomes" id="UP001178507">
    <property type="component" value="Unassembled WGS sequence"/>
</dbReference>
<gene>
    <name evidence="2" type="ORF">EVOR1521_LOCUS2368</name>
</gene>
<dbReference type="AlphaFoldDB" id="A0AA36HPE9"/>
<comment type="caution">
    <text evidence="2">The sequence shown here is derived from an EMBL/GenBank/DDBJ whole genome shotgun (WGS) entry which is preliminary data.</text>
</comment>
<evidence type="ECO:0000313" key="3">
    <source>
        <dbReference type="Proteomes" id="UP001178507"/>
    </source>
</evidence>
<keyword evidence="1" id="KW-0472">Membrane</keyword>
<proteinExistence type="predicted"/>
<feature type="transmembrane region" description="Helical" evidence="1">
    <location>
        <begin position="38"/>
        <end position="60"/>
    </location>
</feature>
<sequence>MCCTLVVYSLTCFAREGSWSFRSASYLVFTWELEQRRTYRILGFLLAGGISAMVCHSILVKSFAKTSLYHVDAVKFMKMQFDLAVVIYSVKLILYPGTPVHRWQHAPISHILFKRHFMHLFSQSNDKLGAFILDALWRANHGQMEALRHEMLDPDDADMFLMLANDQQEAERDERIRVGFCDDLTICRDEESDEAASEAVSSKMLSPGYR</sequence>
<keyword evidence="1" id="KW-1133">Transmembrane helix</keyword>
<organism evidence="2 3">
    <name type="scientific">Effrenium voratum</name>
    <dbReference type="NCBI Taxonomy" id="2562239"/>
    <lineage>
        <taxon>Eukaryota</taxon>
        <taxon>Sar</taxon>
        <taxon>Alveolata</taxon>
        <taxon>Dinophyceae</taxon>
        <taxon>Suessiales</taxon>
        <taxon>Symbiodiniaceae</taxon>
        <taxon>Effrenium</taxon>
    </lineage>
</organism>
<evidence type="ECO:0000313" key="2">
    <source>
        <dbReference type="EMBL" id="CAJ1372247.1"/>
    </source>
</evidence>
<keyword evidence="1" id="KW-0812">Transmembrane</keyword>
<protein>
    <submittedName>
        <fullName evidence="2">Uncharacterized protein</fullName>
    </submittedName>
</protein>
<reference evidence="2" key="1">
    <citation type="submission" date="2023-08" db="EMBL/GenBank/DDBJ databases">
        <authorList>
            <person name="Chen Y."/>
            <person name="Shah S."/>
            <person name="Dougan E. K."/>
            <person name="Thang M."/>
            <person name="Chan C."/>
        </authorList>
    </citation>
    <scope>NUCLEOTIDE SEQUENCE</scope>
</reference>
<name>A0AA36HPE9_9DINO</name>
<evidence type="ECO:0000256" key="1">
    <source>
        <dbReference type="SAM" id="Phobius"/>
    </source>
</evidence>
<accession>A0AA36HPE9</accession>
<keyword evidence="3" id="KW-1185">Reference proteome</keyword>